<keyword evidence="1" id="KW-0472">Membrane</keyword>
<dbReference type="EMBL" id="MN739687">
    <property type="protein sequence ID" value="QHT21193.1"/>
    <property type="molecule type" value="Genomic_DNA"/>
</dbReference>
<organism evidence="2">
    <name type="scientific">viral metagenome</name>
    <dbReference type="NCBI Taxonomy" id="1070528"/>
    <lineage>
        <taxon>unclassified sequences</taxon>
        <taxon>metagenomes</taxon>
        <taxon>organismal metagenomes</taxon>
    </lineage>
</organism>
<evidence type="ECO:0000313" key="2">
    <source>
        <dbReference type="EMBL" id="QHT21193.1"/>
    </source>
</evidence>
<proteinExistence type="predicted"/>
<feature type="transmembrane region" description="Helical" evidence="1">
    <location>
        <begin position="292"/>
        <end position="310"/>
    </location>
</feature>
<sequence>MPALTHLEKTDNARCVVDAMGGLTHNYRFCIAPPRADLMEQPTPLGMRNVGNVFTELTHYIDYLIVRPDNKTSTECIQATTQKPLIGNRYVLKTGLKCLQVDINTKSVVCGPDNKPVEKILHKYVNNVSDGSSFLTGGQPVAIGNGLIPAIAGNITTLGTNIVNVAGSFTEPSKPYCAEAKMACHSMSGKDSPYNYSGDSPDGLFFSLNDLRDFKAEDFVSGFVKPNYPLPSQITNTCLSGNGFKNMEEIQNDINIINKNIIDQNSDKLIYPSNIDNIIDSINFNDTTLVKTYYLGLSLFMLLIMFKLLYSKHKIQLFK</sequence>
<evidence type="ECO:0000256" key="1">
    <source>
        <dbReference type="SAM" id="Phobius"/>
    </source>
</evidence>
<protein>
    <submittedName>
        <fullName evidence="2">Uncharacterized protein</fullName>
    </submittedName>
</protein>
<reference evidence="2" key="1">
    <citation type="journal article" date="2020" name="Nature">
        <title>Giant virus diversity and host interactions through global metagenomics.</title>
        <authorList>
            <person name="Schulz F."/>
            <person name="Roux S."/>
            <person name="Paez-Espino D."/>
            <person name="Jungbluth S."/>
            <person name="Walsh D.A."/>
            <person name="Denef V.J."/>
            <person name="McMahon K.D."/>
            <person name="Konstantinidis K.T."/>
            <person name="Eloe-Fadrosh E.A."/>
            <person name="Kyrpides N.C."/>
            <person name="Woyke T."/>
        </authorList>
    </citation>
    <scope>NUCLEOTIDE SEQUENCE</scope>
    <source>
        <strain evidence="2">GVMAG-M-3300023174-75</strain>
    </source>
</reference>
<name>A0A6C0DXZ4_9ZZZZ</name>
<keyword evidence="1" id="KW-1133">Transmembrane helix</keyword>
<dbReference type="AlphaFoldDB" id="A0A6C0DXZ4"/>
<keyword evidence="1" id="KW-0812">Transmembrane</keyword>
<accession>A0A6C0DXZ4</accession>